<accession>A0A6M3KMJ2</accession>
<proteinExistence type="predicted"/>
<reference evidence="1" key="1">
    <citation type="submission" date="2020-03" db="EMBL/GenBank/DDBJ databases">
        <title>The deep terrestrial virosphere.</title>
        <authorList>
            <person name="Holmfeldt K."/>
            <person name="Nilsson E."/>
            <person name="Simone D."/>
            <person name="Lopez-Fernandez M."/>
            <person name="Wu X."/>
            <person name="de Brujin I."/>
            <person name="Lundin D."/>
            <person name="Andersson A."/>
            <person name="Bertilsson S."/>
            <person name="Dopson M."/>
        </authorList>
    </citation>
    <scope>NUCLEOTIDE SEQUENCE</scope>
    <source>
        <strain evidence="1">MM415A00367</strain>
    </source>
</reference>
<dbReference type="InterPro" id="IPR018330">
    <property type="entry name" value="RecT_fam"/>
</dbReference>
<dbReference type="AlphaFoldDB" id="A0A6M3KMJ2"/>
<dbReference type="EMBL" id="MT142497">
    <property type="protein sequence ID" value="QJA82831.1"/>
    <property type="molecule type" value="Genomic_DNA"/>
</dbReference>
<protein>
    <submittedName>
        <fullName evidence="1">Putative DNA recombination protein</fullName>
    </submittedName>
</protein>
<dbReference type="GO" id="GO:0006259">
    <property type="term" value="P:DNA metabolic process"/>
    <property type="evidence" value="ECO:0007669"/>
    <property type="project" value="InterPro"/>
</dbReference>
<evidence type="ECO:0000313" key="1">
    <source>
        <dbReference type="EMBL" id="QJA82831.1"/>
    </source>
</evidence>
<dbReference type="Pfam" id="PF03837">
    <property type="entry name" value="RecT"/>
    <property type="match status" value="1"/>
</dbReference>
<sequence>MTYYLKNDDRELLKKLLKHQACAECGGRLEALYDMGKKLPYLQCKANPQHEGIEREASRYEKEGLAAFNIPTRREILNKEFGTEMTTQLEKYQGGGQLTQEAAMTILKLVYPNCPEPEIIRTAILCRDFGLHPLMKEVYLIPFKNKKGGDDYATVIGITANRKIASAKKGAFSFLDDTPRAASHAEIVKQFGDNSQEEKDNLISICQLKGEKGNTATGFGLWPKNSNPYGTDKGNTKRNMANIRSERQALDRLPGEALPLNGIEVIDEAYAEVPDVGKVNTRTGEIIDGESRELPESEPESVPPTKEHWCEVHNCAFELKTGKFGAFYTHKKPEGGWCNEKKKKEEPPMAEPEQVDEAKQTIQAAWPHLATVGELFTRGKNYNVTRQEIFVINEITDSSEISDLDEAWLRVAKDKGFTPPE</sequence>
<gene>
    <name evidence="1" type="ORF">MM415A00367_0019</name>
</gene>
<organism evidence="1">
    <name type="scientific">viral metagenome</name>
    <dbReference type="NCBI Taxonomy" id="1070528"/>
    <lineage>
        <taxon>unclassified sequences</taxon>
        <taxon>metagenomes</taxon>
        <taxon>organismal metagenomes</taxon>
    </lineage>
</organism>
<name>A0A6M3KMJ2_9ZZZZ</name>
<dbReference type="GO" id="GO:0003677">
    <property type="term" value="F:DNA binding"/>
    <property type="evidence" value="ECO:0007669"/>
    <property type="project" value="InterPro"/>
</dbReference>